<dbReference type="Pfam" id="PF25583">
    <property type="entry name" value="WCX"/>
    <property type="match status" value="1"/>
</dbReference>
<gene>
    <name evidence="2" type="ORF">G7082_07515</name>
</gene>
<dbReference type="PANTHER" id="PTHR34580">
    <property type="match status" value="1"/>
</dbReference>
<keyword evidence="3" id="KW-1185">Reference proteome</keyword>
<organism evidence="2 3">
    <name type="scientific">Vagococcus hydrophili</name>
    <dbReference type="NCBI Taxonomy" id="2714947"/>
    <lineage>
        <taxon>Bacteria</taxon>
        <taxon>Bacillati</taxon>
        <taxon>Bacillota</taxon>
        <taxon>Bacilli</taxon>
        <taxon>Lactobacillales</taxon>
        <taxon>Enterococcaceae</taxon>
        <taxon>Vagococcus</taxon>
    </lineage>
</organism>
<name>A0A6G8ATD9_9ENTE</name>
<reference evidence="2 3" key="1">
    <citation type="submission" date="2020-03" db="EMBL/GenBank/DDBJ databases">
        <title>Vagococcus sp. nov., isolated from beetles.</title>
        <authorList>
            <person name="Hyun D.-W."/>
            <person name="Bae J.-W."/>
        </authorList>
    </citation>
    <scope>NUCLEOTIDE SEQUENCE [LARGE SCALE GENOMIC DNA]</scope>
    <source>
        <strain evidence="2 3">HDW17B</strain>
    </source>
</reference>
<sequence>MNAQQRLLLIFLQLMNGKKISKQELMEEFDKKASTIQRDIVVIEEVLQTCIHNSFIPESVRIDRDGKGNYQLKHFEDISNISRLTDADIFILLKILYSTRIFNKKEISKLSNKLLTIADEKKFIQQFLANEQLYYQGISVDDLMGSLEMIIYAIVNHQMLEFSYSKNGITEIFQRVPNAIYYSDLYFFMLSSSQTAKDDAELTTANKFRINSMKEIKVISSSNKVAYSEKFEGGLLRTQTVLPFLGKPITIILDFYYDSIYVLDRFPHSKITQINEDGSFRIEIKGNDGYGMKMWLSSQSHMVKVISPRHLREYLIQDMKDTLKLYGVDVD</sequence>
<evidence type="ECO:0000313" key="3">
    <source>
        <dbReference type="Proteomes" id="UP000501747"/>
    </source>
</evidence>
<protein>
    <submittedName>
        <fullName evidence="2">WYL domain-containing protein</fullName>
    </submittedName>
</protein>
<dbReference type="Proteomes" id="UP000501747">
    <property type="component" value="Chromosome"/>
</dbReference>
<accession>A0A6G8ATD9</accession>
<feature type="domain" description="WCX" evidence="1">
    <location>
        <begin position="253"/>
        <end position="322"/>
    </location>
</feature>
<dbReference type="PANTHER" id="PTHR34580:SF1">
    <property type="entry name" value="PROTEIN PAFC"/>
    <property type="match status" value="1"/>
</dbReference>
<dbReference type="RefSeq" id="WP_166034498.1">
    <property type="nucleotide sequence ID" value="NZ_CP049887.1"/>
</dbReference>
<dbReference type="InterPro" id="IPR057727">
    <property type="entry name" value="WCX_dom"/>
</dbReference>
<evidence type="ECO:0000313" key="2">
    <source>
        <dbReference type="EMBL" id="QIL48351.1"/>
    </source>
</evidence>
<evidence type="ECO:0000259" key="1">
    <source>
        <dbReference type="Pfam" id="PF25583"/>
    </source>
</evidence>
<dbReference type="AlphaFoldDB" id="A0A6G8ATD9"/>
<dbReference type="KEGG" id="vhy:G7082_07515"/>
<dbReference type="InterPro" id="IPR051534">
    <property type="entry name" value="CBASS_pafABC_assoc_protein"/>
</dbReference>
<proteinExistence type="predicted"/>
<dbReference type="EMBL" id="CP049887">
    <property type="protein sequence ID" value="QIL48351.1"/>
    <property type="molecule type" value="Genomic_DNA"/>
</dbReference>